<protein>
    <recommendedName>
        <fullName evidence="18">E-selectin</fullName>
    </recommendedName>
    <alternativeName>
        <fullName evidence="19">CD62 antigen-like family member E</fullName>
    </alternativeName>
    <alternativeName>
        <fullName evidence="20">Endothelial leukocyte adhesion molecule 1</fullName>
    </alternativeName>
    <alternativeName>
        <fullName evidence="21">Leukocyte-endothelial cell adhesion molecule 2</fullName>
    </alternativeName>
</protein>
<dbReference type="PROSITE" id="PS50041">
    <property type="entry name" value="C_TYPE_LECTIN_2"/>
    <property type="match status" value="1"/>
</dbReference>
<comment type="subcellular location">
    <subcellularLocation>
        <location evidence="1">Cell membrane</location>
        <topology evidence="1">Single-pass type I membrane protein</topology>
    </subcellularLocation>
</comment>
<dbReference type="PROSITE" id="PS00615">
    <property type="entry name" value="C_TYPE_LECTIN_1"/>
    <property type="match status" value="1"/>
</dbReference>
<evidence type="ECO:0000256" key="1">
    <source>
        <dbReference type="ARBA" id="ARBA00004251"/>
    </source>
</evidence>
<feature type="disulfide bond" evidence="24">
    <location>
        <begin position="591"/>
        <end position="634"/>
    </location>
</feature>
<feature type="disulfide bond" evidence="24">
    <location>
        <begin position="807"/>
        <end position="834"/>
    </location>
</feature>
<dbReference type="SMART" id="SM00034">
    <property type="entry name" value="CLECT"/>
    <property type="match status" value="1"/>
</dbReference>
<organism evidence="30 31">
    <name type="scientific">Clupea harengus</name>
    <name type="common">Atlantic herring</name>
    <dbReference type="NCBI Taxonomy" id="7950"/>
    <lineage>
        <taxon>Eukaryota</taxon>
        <taxon>Metazoa</taxon>
        <taxon>Chordata</taxon>
        <taxon>Craniata</taxon>
        <taxon>Vertebrata</taxon>
        <taxon>Euteleostomi</taxon>
        <taxon>Actinopterygii</taxon>
        <taxon>Neopterygii</taxon>
        <taxon>Teleostei</taxon>
        <taxon>Clupei</taxon>
        <taxon>Clupeiformes</taxon>
        <taxon>Clupeoidei</taxon>
        <taxon>Clupeidae</taxon>
        <taxon>Clupea</taxon>
    </lineage>
</organism>
<feature type="domain" description="Sushi" evidence="29">
    <location>
        <begin position="710"/>
        <end position="772"/>
    </location>
</feature>
<feature type="signal peptide" evidence="26">
    <location>
        <begin position="1"/>
        <end position="19"/>
    </location>
</feature>
<feature type="disulfide bond" evidence="24">
    <location>
        <begin position="407"/>
        <end position="450"/>
    </location>
</feature>
<keyword evidence="4 23" id="KW-0245">EGF-like domain</keyword>
<dbReference type="InterPro" id="IPR002396">
    <property type="entry name" value="Selectin_superfamily"/>
</dbReference>
<keyword evidence="8 26" id="KW-0732">Signal</keyword>
<comment type="caution">
    <text evidence="23">Lacks conserved residue(s) required for the propagation of feature annotation.</text>
</comment>
<evidence type="ECO:0000256" key="26">
    <source>
        <dbReference type="SAM" id="SignalP"/>
    </source>
</evidence>
<evidence type="ECO:0000256" key="24">
    <source>
        <dbReference type="PROSITE-ProRule" id="PRU00302"/>
    </source>
</evidence>
<evidence type="ECO:0000256" key="23">
    <source>
        <dbReference type="PROSITE-ProRule" id="PRU00076"/>
    </source>
</evidence>
<keyword evidence="11" id="KW-0106">Calcium</keyword>
<feature type="disulfide bond" evidence="24">
    <location>
        <begin position="436"/>
        <end position="463"/>
    </location>
</feature>
<feature type="domain" description="Sushi" evidence="29">
    <location>
        <begin position="589"/>
        <end position="649"/>
    </location>
</feature>
<dbReference type="GO" id="GO:0030246">
    <property type="term" value="F:carbohydrate binding"/>
    <property type="evidence" value="ECO:0007669"/>
    <property type="project" value="UniProtKB-KW"/>
</dbReference>
<dbReference type="SMART" id="SM00032">
    <property type="entry name" value="CCP"/>
    <property type="match status" value="10"/>
</dbReference>
<dbReference type="RefSeq" id="XP_031431196.1">
    <property type="nucleotide sequence ID" value="XM_031575336.2"/>
</dbReference>
<dbReference type="GO" id="GO:0007155">
    <property type="term" value="P:cell adhesion"/>
    <property type="evidence" value="ECO:0007669"/>
    <property type="project" value="UniProtKB-KW"/>
</dbReference>
<evidence type="ECO:0000256" key="14">
    <source>
        <dbReference type="ARBA" id="ARBA00023136"/>
    </source>
</evidence>
<dbReference type="SUPFAM" id="SSF57196">
    <property type="entry name" value="EGF/Laminin"/>
    <property type="match status" value="1"/>
</dbReference>
<dbReference type="Proteomes" id="UP000515152">
    <property type="component" value="Chromosome 10"/>
</dbReference>
<proteinExistence type="inferred from homology"/>
<evidence type="ECO:0000256" key="7">
    <source>
        <dbReference type="ARBA" id="ARBA00022723"/>
    </source>
</evidence>
<feature type="domain" description="Sushi" evidence="29">
    <location>
        <begin position="278"/>
        <end position="341"/>
    </location>
</feature>
<evidence type="ECO:0000256" key="25">
    <source>
        <dbReference type="SAM" id="Phobius"/>
    </source>
</evidence>
<evidence type="ECO:0000256" key="8">
    <source>
        <dbReference type="ARBA" id="ARBA00022729"/>
    </source>
</evidence>
<keyword evidence="9" id="KW-0430">Lectin</keyword>
<evidence type="ECO:0000256" key="15">
    <source>
        <dbReference type="ARBA" id="ARBA00023157"/>
    </source>
</evidence>
<dbReference type="CDD" id="cd00033">
    <property type="entry name" value="CCP"/>
    <property type="match status" value="10"/>
</dbReference>
<evidence type="ECO:0000256" key="9">
    <source>
        <dbReference type="ARBA" id="ARBA00022734"/>
    </source>
</evidence>
<evidence type="ECO:0000256" key="21">
    <source>
        <dbReference type="ARBA" id="ARBA00043124"/>
    </source>
</evidence>
<keyword evidence="13 25" id="KW-1133">Transmembrane helix</keyword>
<comment type="function">
    <text evidence="22">Cell-surface glycoprotein having a role in immunoadhesion. Mediates in the adhesion of blood neutrophils in cytokine-activated endothelium through interaction with SELPLG/PSGL1. May have a role in capillary morphogenesis.</text>
</comment>
<evidence type="ECO:0000256" key="2">
    <source>
        <dbReference type="ARBA" id="ARBA00007360"/>
    </source>
</evidence>
<evidence type="ECO:0000256" key="6">
    <source>
        <dbReference type="ARBA" id="ARBA00022692"/>
    </source>
</evidence>
<dbReference type="FunFam" id="2.10.70.10:FF:000001">
    <property type="entry name" value="Selectin P"/>
    <property type="match status" value="4"/>
</dbReference>
<evidence type="ECO:0000256" key="22">
    <source>
        <dbReference type="ARBA" id="ARBA00045695"/>
    </source>
</evidence>
<feature type="domain" description="Sushi" evidence="29">
    <location>
        <begin position="466"/>
        <end position="525"/>
    </location>
</feature>
<dbReference type="PROSITE" id="PS50923">
    <property type="entry name" value="SUSHI"/>
    <property type="match status" value="10"/>
</dbReference>
<evidence type="ECO:0000256" key="20">
    <source>
        <dbReference type="ARBA" id="ARBA00042113"/>
    </source>
</evidence>
<keyword evidence="16" id="KW-0325">Glycoprotein</keyword>
<dbReference type="InterPro" id="IPR001304">
    <property type="entry name" value="C-type_lectin-like"/>
</dbReference>
<dbReference type="Pfam" id="PF00008">
    <property type="entry name" value="EGF"/>
    <property type="match status" value="1"/>
</dbReference>
<evidence type="ECO:0000259" key="27">
    <source>
        <dbReference type="PROSITE" id="PS50026"/>
    </source>
</evidence>
<keyword evidence="12" id="KW-0130">Cell adhesion</keyword>
<dbReference type="InterPro" id="IPR000742">
    <property type="entry name" value="EGF"/>
</dbReference>
<feature type="domain" description="Sushi" evidence="29">
    <location>
        <begin position="405"/>
        <end position="465"/>
    </location>
</feature>
<dbReference type="FunFam" id="3.10.100.10:FF:000007">
    <property type="entry name" value="L-selectin"/>
    <property type="match status" value="1"/>
</dbReference>
<dbReference type="InterPro" id="IPR000436">
    <property type="entry name" value="Sushi_SCR_CCP_dom"/>
</dbReference>
<evidence type="ECO:0000256" key="19">
    <source>
        <dbReference type="ARBA" id="ARBA00041401"/>
    </source>
</evidence>
<evidence type="ECO:0000256" key="10">
    <source>
        <dbReference type="ARBA" id="ARBA00022737"/>
    </source>
</evidence>
<feature type="domain" description="Sushi" evidence="29">
    <location>
        <begin position="650"/>
        <end position="709"/>
    </location>
</feature>
<dbReference type="PROSITE" id="PS00022">
    <property type="entry name" value="EGF_1"/>
    <property type="match status" value="1"/>
</dbReference>
<dbReference type="SUPFAM" id="SSF57535">
    <property type="entry name" value="Complement control module/SCR domain"/>
    <property type="match status" value="10"/>
</dbReference>
<dbReference type="PROSITE" id="PS01186">
    <property type="entry name" value="EGF_2"/>
    <property type="match status" value="1"/>
</dbReference>
<evidence type="ECO:0000256" key="13">
    <source>
        <dbReference type="ARBA" id="ARBA00022989"/>
    </source>
</evidence>
<keyword evidence="30" id="KW-1185">Reference proteome</keyword>
<dbReference type="Gene3D" id="3.10.100.10">
    <property type="entry name" value="Mannose-Binding Protein A, subunit A"/>
    <property type="match status" value="1"/>
</dbReference>
<dbReference type="InterPro" id="IPR016186">
    <property type="entry name" value="C-type_lectin-like/link_sf"/>
</dbReference>
<keyword evidence="6 25" id="KW-0812">Transmembrane</keyword>
<dbReference type="InterPro" id="IPR050350">
    <property type="entry name" value="Compl-Cell_Adhes-Reg"/>
</dbReference>
<feature type="chain" id="PRO_5027967630" description="E-selectin" evidence="26">
    <location>
        <begin position="20"/>
        <end position="900"/>
    </location>
</feature>
<keyword evidence="14 25" id="KW-0472">Membrane</keyword>
<feature type="domain" description="Sushi" evidence="29">
    <location>
        <begin position="526"/>
        <end position="588"/>
    </location>
</feature>
<evidence type="ECO:0000259" key="29">
    <source>
        <dbReference type="PROSITE" id="PS50923"/>
    </source>
</evidence>
<evidence type="ECO:0000256" key="3">
    <source>
        <dbReference type="ARBA" id="ARBA00022475"/>
    </source>
</evidence>
<dbReference type="CDD" id="cd00054">
    <property type="entry name" value="EGF_CA"/>
    <property type="match status" value="1"/>
</dbReference>
<dbReference type="SUPFAM" id="SSF56436">
    <property type="entry name" value="C-type lectin-like"/>
    <property type="match status" value="1"/>
</dbReference>
<name>A0A6P8G5F9_CLUHA</name>
<feature type="domain" description="Sushi" evidence="29">
    <location>
        <begin position="214"/>
        <end position="277"/>
    </location>
</feature>
<reference evidence="31" key="1">
    <citation type="submission" date="2025-08" db="UniProtKB">
        <authorList>
            <consortium name="RefSeq"/>
        </authorList>
    </citation>
    <scope>IDENTIFICATION</scope>
</reference>
<keyword evidence="3" id="KW-1003">Cell membrane</keyword>
<dbReference type="InterPro" id="IPR018378">
    <property type="entry name" value="C-type_lectin_CS"/>
</dbReference>
<evidence type="ECO:0000256" key="4">
    <source>
        <dbReference type="ARBA" id="ARBA00022536"/>
    </source>
</evidence>
<feature type="disulfide bond" evidence="24">
    <location>
        <begin position="620"/>
        <end position="647"/>
    </location>
</feature>
<dbReference type="KEGG" id="char:105907090"/>
<evidence type="ECO:0000256" key="5">
    <source>
        <dbReference type="ARBA" id="ARBA00022659"/>
    </source>
</evidence>
<dbReference type="OrthoDB" id="406096at2759"/>
<dbReference type="InterPro" id="IPR016187">
    <property type="entry name" value="CTDL_fold"/>
</dbReference>
<evidence type="ECO:0000259" key="28">
    <source>
        <dbReference type="PROSITE" id="PS50041"/>
    </source>
</evidence>
<dbReference type="CDD" id="cd03592">
    <property type="entry name" value="CLECT_selectins_like"/>
    <property type="match status" value="1"/>
</dbReference>
<keyword evidence="15 23" id="KW-1015">Disulfide bond</keyword>
<feature type="domain" description="EGF-like" evidence="27">
    <location>
        <begin position="175"/>
        <end position="211"/>
    </location>
</feature>
<feature type="domain" description="C-type lectin" evidence="28">
    <location>
        <begin position="53"/>
        <end position="175"/>
    </location>
</feature>
<gene>
    <name evidence="31" type="primary">LOC105907090</name>
</gene>
<dbReference type="Pfam" id="PF00084">
    <property type="entry name" value="Sushi"/>
    <property type="match status" value="10"/>
</dbReference>
<dbReference type="Gene3D" id="2.10.70.10">
    <property type="entry name" value="Complement Module, domain 1"/>
    <property type="match status" value="10"/>
</dbReference>
<keyword evidence="10" id="KW-0677">Repeat</keyword>
<evidence type="ECO:0000313" key="31">
    <source>
        <dbReference type="RefSeq" id="XP_031431196.1"/>
    </source>
</evidence>
<sequence length="900" mass="97826">MICLMISCCIIIFEMYLCALQEFCFVTVCNQRWNVRLILTMLVFSVLTGWLEVAGWSYHYSNETMDYETASVWCKSRYTDMVAIQNKGEIDHLNTILPLITGYYWIGIRKKNGIWTWVGTNKTLTTEAENWATNEPNNAAKGANEDCVEIYIKRIVDTGKWNDISCSKKKTALCYTASCEKNSCSGNGECVETINNHTCECFEGFYGEKCEHVVQCEREKVTTPQKGSFSCSHPHGNFSYGSECIYSCQPGYRLSSSETLRCTPSAAWSSAPPTCEVVQCDELAKPDKGSMICSSPLGNFSYLSLCQFTCDKGYILNGSLSSSLVCGAKARWNDTQPQCEAVRCPAIRAPQHGHISCDGDPTTPNSYPNQCRFTCEDGFRMSGVSAISCTASGHWTEQPPLCEAITCPRPENPHLLSNCSDSVNEWHFGSVCSFSCSTGFNLQGKPNVQCRGTGQWSSVIPTCVEVQCPHLEAPVASSMSCSGSSRGAVCTIICDEGFSLQGAARAVCTDSAEWYLDGEKPTCTAVRCPAMRALQHGHISCDGDPTTPNSYPNQCMFTCEDGFRMSGVSAISCTASGQWTEQPPLCEAITCPRPENPHLLSNCTDSVNEWHIGSVCSLSCSTGFNLQGKPNVQCRGTGQWSSVIPTCVEVQCPRLDAPVASSMSCSGSSRGAVCTIICDEGFSLQGAPRAVCTDSAEWYLDGEKPTCTAVRCPAISTPQHGHISCDGDPTTPNSYPNQCWFTCEDGFRMSGVSAISCTASGHWTDQPPLCEAVKCPQIQTASDSIMNCTGGIDGQELTYAASCTFGCREGYLLRGNQTMMCSQHGEWIGEVPECQAPPEPLINPTTIMMAAGGASTLSALSLILWLLRKMQQKGNKFDLNSTLDTAEAPEVYRNSSDSLI</sequence>
<evidence type="ECO:0000313" key="30">
    <source>
        <dbReference type="Proteomes" id="UP000515152"/>
    </source>
</evidence>
<evidence type="ECO:0000256" key="12">
    <source>
        <dbReference type="ARBA" id="ARBA00022889"/>
    </source>
</evidence>
<dbReference type="GeneID" id="105907090"/>
<feature type="transmembrane region" description="Helical" evidence="25">
    <location>
        <begin position="847"/>
        <end position="867"/>
    </location>
</feature>
<feature type="disulfide bond" evidence="24">
    <location>
        <begin position="375"/>
        <end position="402"/>
    </location>
</feature>
<dbReference type="GO" id="GO:0005886">
    <property type="term" value="C:plasma membrane"/>
    <property type="evidence" value="ECO:0007669"/>
    <property type="project" value="UniProtKB-SubCell"/>
</dbReference>
<dbReference type="GO" id="GO:0046872">
    <property type="term" value="F:metal ion binding"/>
    <property type="evidence" value="ECO:0007669"/>
    <property type="project" value="UniProtKB-KW"/>
</dbReference>
<dbReference type="PROSITE" id="PS50026">
    <property type="entry name" value="EGF_3"/>
    <property type="match status" value="1"/>
</dbReference>
<dbReference type="PANTHER" id="PTHR19325:SF493">
    <property type="entry name" value="E-SELECTIN"/>
    <property type="match status" value="1"/>
</dbReference>
<comment type="similarity">
    <text evidence="2">Belongs to the selectin/LECAM family.</text>
</comment>
<feature type="disulfide bond" evidence="24">
    <location>
        <begin position="248"/>
        <end position="275"/>
    </location>
</feature>
<feature type="disulfide bond" evidence="24">
    <location>
        <begin position="559"/>
        <end position="586"/>
    </location>
</feature>
<dbReference type="InterPro" id="IPR033991">
    <property type="entry name" value="Selectin_CTLD"/>
</dbReference>
<evidence type="ECO:0000256" key="16">
    <source>
        <dbReference type="ARBA" id="ARBA00023180"/>
    </source>
</evidence>
<dbReference type="PANTHER" id="PTHR19325">
    <property type="entry name" value="COMPLEMENT COMPONENT-RELATED SUSHI DOMAIN-CONTAINING"/>
    <property type="match status" value="1"/>
</dbReference>
<dbReference type="InterPro" id="IPR035976">
    <property type="entry name" value="Sushi/SCR/CCP_sf"/>
</dbReference>
<accession>A0A6P8G5F9</accession>
<evidence type="ECO:0000256" key="18">
    <source>
        <dbReference type="ARBA" id="ARBA00040812"/>
    </source>
</evidence>
<keyword evidence="7" id="KW-0479">Metal-binding</keyword>
<feature type="domain" description="Sushi" evidence="29">
    <location>
        <begin position="342"/>
        <end position="404"/>
    </location>
</feature>
<feature type="disulfide bond" evidence="24">
    <location>
        <begin position="743"/>
        <end position="770"/>
    </location>
</feature>
<feature type="domain" description="Sushi" evidence="29">
    <location>
        <begin position="773"/>
        <end position="836"/>
    </location>
</feature>
<dbReference type="AlphaFoldDB" id="A0A6P8G5F9"/>
<evidence type="ECO:0000256" key="17">
    <source>
        <dbReference type="ARBA" id="ARBA00038738"/>
    </source>
</evidence>
<feature type="disulfide bond" evidence="23">
    <location>
        <begin position="201"/>
        <end position="210"/>
    </location>
</feature>
<dbReference type="Pfam" id="PF00059">
    <property type="entry name" value="Lectin_C"/>
    <property type="match status" value="1"/>
</dbReference>
<comment type="subunit">
    <text evidence="17">Interacts with SELPLG/PSGL1 and PODXL2 through the sialyl Lewis X epitope. SELPLG sulfation appears not to be required for this interaction.</text>
</comment>
<keyword evidence="5 24" id="KW-0768">Sushi</keyword>
<dbReference type="PRINTS" id="PR00343">
    <property type="entry name" value="SELECTIN"/>
</dbReference>
<evidence type="ECO:0000256" key="11">
    <source>
        <dbReference type="ARBA" id="ARBA00022837"/>
    </source>
</evidence>